<keyword evidence="3" id="KW-1185">Reference proteome</keyword>
<evidence type="ECO:0000313" key="2">
    <source>
        <dbReference type="EMBL" id="KFJ07500.1"/>
    </source>
</evidence>
<dbReference type="Proteomes" id="UP000029080">
    <property type="component" value="Unassembled WGS sequence"/>
</dbReference>
<comment type="caution">
    <text evidence="2">The sequence shown here is derived from an EMBL/GenBank/DDBJ whole genome shotgun (WGS) entry which is preliminary data.</text>
</comment>
<feature type="region of interest" description="Disordered" evidence="1">
    <location>
        <begin position="1"/>
        <end position="32"/>
    </location>
</feature>
<sequence>MDEQQLDVLRDKNGQAIAQSGDPKTDLSPPTQGHVVDEEEMQELMEQLRAQRRAHGMAIADIQWVSTAFEQWRSGLTRHVQALDRASIAALAVGMAQSLAVRDALIVSMVASKTARLPNTMKRFVSRPHDSRNARLMCHLLDEAFNSVENKPDDEICKAGMTMMDAIVDTVPERYGVQPLAVVAYALWWMQDEQADSYARHALALDPRCNLASIVVQALEHGIYPAWCRQKSEIQHGETQ</sequence>
<dbReference type="EMBL" id="JGZU01000004">
    <property type="protein sequence ID" value="KFJ07500.1"/>
    <property type="molecule type" value="Genomic_DNA"/>
</dbReference>
<proteinExistence type="predicted"/>
<organism evidence="2 3">
    <name type="scientific">Bifidobacterium tsurumiense</name>
    <dbReference type="NCBI Taxonomy" id="356829"/>
    <lineage>
        <taxon>Bacteria</taxon>
        <taxon>Bacillati</taxon>
        <taxon>Actinomycetota</taxon>
        <taxon>Actinomycetes</taxon>
        <taxon>Bifidobacteriales</taxon>
        <taxon>Bifidobacteriaceae</taxon>
        <taxon>Bifidobacterium</taxon>
    </lineage>
</organism>
<dbReference type="AlphaFoldDB" id="A0A087EI99"/>
<dbReference type="STRING" id="356829.BITS_0753"/>
<name>A0A087EI99_9BIFI</name>
<reference evidence="2 3" key="1">
    <citation type="submission" date="2014-03" db="EMBL/GenBank/DDBJ databases">
        <title>Genomics of Bifidobacteria.</title>
        <authorList>
            <person name="Ventura M."/>
            <person name="Milani C."/>
            <person name="Lugli G.A."/>
        </authorList>
    </citation>
    <scope>NUCLEOTIDE SEQUENCE [LARGE SCALE GENOMIC DNA]</scope>
    <source>
        <strain evidence="2 3">JCM 13495</strain>
    </source>
</reference>
<dbReference type="OrthoDB" id="3243184at2"/>
<dbReference type="RefSeq" id="WP_051264379.1">
    <property type="nucleotide sequence ID" value="NZ_JGZU01000004.1"/>
</dbReference>
<gene>
    <name evidence="2" type="ORF">BITS_0753</name>
</gene>
<evidence type="ECO:0000313" key="3">
    <source>
        <dbReference type="Proteomes" id="UP000029080"/>
    </source>
</evidence>
<protein>
    <recommendedName>
        <fullName evidence="4">DUF4192 family protein</fullName>
    </recommendedName>
</protein>
<accession>A0A087EI99</accession>
<evidence type="ECO:0008006" key="4">
    <source>
        <dbReference type="Google" id="ProtNLM"/>
    </source>
</evidence>
<dbReference type="eggNOG" id="ENOG5031Y4U">
    <property type="taxonomic scope" value="Bacteria"/>
</dbReference>
<evidence type="ECO:0000256" key="1">
    <source>
        <dbReference type="SAM" id="MobiDB-lite"/>
    </source>
</evidence>